<dbReference type="PROSITE" id="PS50110">
    <property type="entry name" value="RESPONSE_REGULATORY"/>
    <property type="match status" value="1"/>
</dbReference>
<name>A0A8J7IXM8_9CYAN</name>
<feature type="modified residue" description="4-aspartylphosphate" evidence="1">
    <location>
        <position position="62"/>
    </location>
</feature>
<evidence type="ECO:0000313" key="3">
    <source>
        <dbReference type="EMBL" id="MBE9118873.1"/>
    </source>
</evidence>
<dbReference type="InterPro" id="IPR011006">
    <property type="entry name" value="CheY-like_superfamily"/>
</dbReference>
<evidence type="ECO:0000259" key="2">
    <source>
        <dbReference type="PROSITE" id="PS50110"/>
    </source>
</evidence>
<proteinExistence type="predicted"/>
<protein>
    <submittedName>
        <fullName evidence="3">Response regulator</fullName>
    </submittedName>
</protein>
<dbReference type="PANTHER" id="PTHR43395:SF1">
    <property type="entry name" value="CHEMOTAXIS PROTEIN CHEA"/>
    <property type="match status" value="1"/>
</dbReference>
<dbReference type="Pfam" id="PF00072">
    <property type="entry name" value="Response_reg"/>
    <property type="match status" value="1"/>
</dbReference>
<dbReference type="PANTHER" id="PTHR43395">
    <property type="entry name" value="SENSOR HISTIDINE KINASE CHEA"/>
    <property type="match status" value="1"/>
</dbReference>
<dbReference type="AlphaFoldDB" id="A0A8J7IXM8"/>
<organism evidence="3 4">
    <name type="scientific">Lusitaniella coriacea LEGE 07157</name>
    <dbReference type="NCBI Taxonomy" id="945747"/>
    <lineage>
        <taxon>Bacteria</taxon>
        <taxon>Bacillati</taxon>
        <taxon>Cyanobacteriota</taxon>
        <taxon>Cyanophyceae</taxon>
        <taxon>Spirulinales</taxon>
        <taxon>Lusitaniellaceae</taxon>
        <taxon>Lusitaniella</taxon>
    </lineage>
</organism>
<reference evidence="3" key="1">
    <citation type="submission" date="2020-10" db="EMBL/GenBank/DDBJ databases">
        <authorList>
            <person name="Castelo-Branco R."/>
            <person name="Eusebio N."/>
            <person name="Adriana R."/>
            <person name="Vieira A."/>
            <person name="Brugerolle De Fraissinette N."/>
            <person name="Rezende De Castro R."/>
            <person name="Schneider M.P."/>
            <person name="Vasconcelos V."/>
            <person name="Leao P.N."/>
        </authorList>
    </citation>
    <scope>NUCLEOTIDE SEQUENCE</scope>
    <source>
        <strain evidence="3">LEGE 07157</strain>
    </source>
</reference>
<keyword evidence="1" id="KW-0597">Phosphoprotein</keyword>
<accession>A0A8J7IXM8</accession>
<dbReference type="InterPro" id="IPR051315">
    <property type="entry name" value="Bact_Chemotaxis_CheA"/>
</dbReference>
<dbReference type="Gene3D" id="3.40.50.2300">
    <property type="match status" value="1"/>
</dbReference>
<evidence type="ECO:0000256" key="1">
    <source>
        <dbReference type="PROSITE-ProRule" id="PRU00169"/>
    </source>
</evidence>
<dbReference type="EMBL" id="JADEWZ010000065">
    <property type="protein sequence ID" value="MBE9118873.1"/>
    <property type="molecule type" value="Genomic_DNA"/>
</dbReference>
<dbReference type="GO" id="GO:0000160">
    <property type="term" value="P:phosphorelay signal transduction system"/>
    <property type="evidence" value="ECO:0007669"/>
    <property type="project" value="InterPro"/>
</dbReference>
<keyword evidence="4" id="KW-1185">Reference proteome</keyword>
<gene>
    <name evidence="3" type="ORF">IQ249_23575</name>
</gene>
<sequence length="139" mass="15529">MPTVQELPPHPKVLIVDDSVTVRSLLSMTFEKVGYEVVQARDGQDAWDRLNAGLDVNVAFLDIEMPRMDGLTLLSNIQEDERFKDLPVAMLTSRGAQKMKQRAAELGAKGYFVKPYIEDVLLDSARRLIAGEVLLEVEA</sequence>
<dbReference type="Proteomes" id="UP000654482">
    <property type="component" value="Unassembled WGS sequence"/>
</dbReference>
<feature type="domain" description="Response regulatory" evidence="2">
    <location>
        <begin position="12"/>
        <end position="129"/>
    </location>
</feature>
<dbReference type="SUPFAM" id="SSF52172">
    <property type="entry name" value="CheY-like"/>
    <property type="match status" value="1"/>
</dbReference>
<dbReference type="SMART" id="SM00448">
    <property type="entry name" value="REC"/>
    <property type="match status" value="1"/>
</dbReference>
<evidence type="ECO:0000313" key="4">
    <source>
        <dbReference type="Proteomes" id="UP000654482"/>
    </source>
</evidence>
<dbReference type="InterPro" id="IPR001789">
    <property type="entry name" value="Sig_transdc_resp-reg_receiver"/>
</dbReference>
<comment type="caution">
    <text evidence="3">The sequence shown here is derived from an EMBL/GenBank/DDBJ whole genome shotgun (WGS) entry which is preliminary data.</text>
</comment>